<protein>
    <submittedName>
        <fullName evidence="8">Uncharacterized protein</fullName>
    </submittedName>
</protein>
<sequence>MSGMGLDEHSAKLYRIRKTVMQMLRDREYLVSDADLTMTKDEFRERFGDQPKRDDLSISKPKEKDPSQQILVFFPEDPKVGVKTIKTYAEQMKNAGVQRAILVVQQNLTAFANQCLSEMSPKFQLEVFNEAELLVNIKEHVLVPEHIVLTKEETKTLLERYTVKETQLPRVQHSDPLARYFGLVRGQVVKIIRPSETAGRYVTYRYVV</sequence>
<dbReference type="SUPFAM" id="SSF53036">
    <property type="entry name" value="Eukaryotic RPB5 N-terminal domain"/>
    <property type="match status" value="1"/>
</dbReference>
<dbReference type="FunFam" id="3.40.1340.10:FF:000001">
    <property type="entry name" value="DNA-directed RNA polymerases I, II, and III subunit RPABC1"/>
    <property type="match status" value="1"/>
</dbReference>
<gene>
    <name evidence="8" type="ORF">CBR_g12259</name>
</gene>
<evidence type="ECO:0000256" key="5">
    <source>
        <dbReference type="SAM" id="MobiDB-lite"/>
    </source>
</evidence>
<dbReference type="NCBIfam" id="NF007129">
    <property type="entry name" value="PRK09570.1"/>
    <property type="match status" value="1"/>
</dbReference>
<dbReference type="InterPro" id="IPR000783">
    <property type="entry name" value="RNA_pol_subH/Rpb5_C"/>
</dbReference>
<feature type="region of interest" description="Disordered" evidence="5">
    <location>
        <begin position="42"/>
        <end position="64"/>
    </location>
</feature>
<keyword evidence="2" id="KW-0804">Transcription</keyword>
<keyword evidence="9" id="KW-1185">Reference proteome</keyword>
<comment type="similarity">
    <text evidence="4">Belongs to the archaeal Rpo5/eukaryotic RPB5 RNA polymerase subunit family.</text>
</comment>
<dbReference type="Pfam" id="PF03871">
    <property type="entry name" value="RNA_pol_Rpb5_N"/>
    <property type="match status" value="1"/>
</dbReference>
<dbReference type="InterPro" id="IPR020608">
    <property type="entry name" value="RNA_pol_subH/Rpb5_CS"/>
</dbReference>
<evidence type="ECO:0000313" key="9">
    <source>
        <dbReference type="Proteomes" id="UP000265515"/>
    </source>
</evidence>
<dbReference type="GO" id="GO:0005666">
    <property type="term" value="C:RNA polymerase III complex"/>
    <property type="evidence" value="ECO:0007669"/>
    <property type="project" value="TreeGrafter"/>
</dbReference>
<dbReference type="GO" id="GO:0006362">
    <property type="term" value="P:transcription elongation by RNA polymerase I"/>
    <property type="evidence" value="ECO:0007669"/>
    <property type="project" value="TreeGrafter"/>
</dbReference>
<name>A0A388KRJ5_CHABU</name>
<dbReference type="GO" id="GO:0005736">
    <property type="term" value="C:RNA polymerase I complex"/>
    <property type="evidence" value="ECO:0007669"/>
    <property type="project" value="TreeGrafter"/>
</dbReference>
<evidence type="ECO:0000256" key="3">
    <source>
        <dbReference type="ARBA" id="ARBA00023242"/>
    </source>
</evidence>
<accession>A0A388KRJ5</accession>
<dbReference type="GO" id="GO:0003899">
    <property type="term" value="F:DNA-directed RNA polymerase activity"/>
    <property type="evidence" value="ECO:0007669"/>
    <property type="project" value="InterPro"/>
</dbReference>
<comment type="subcellular location">
    <subcellularLocation>
        <location evidence="1">Nucleus</location>
    </subcellularLocation>
</comment>
<dbReference type="GO" id="GO:0005665">
    <property type="term" value="C:RNA polymerase II, core complex"/>
    <property type="evidence" value="ECO:0007669"/>
    <property type="project" value="TreeGrafter"/>
</dbReference>
<proteinExistence type="inferred from homology"/>
<dbReference type="InterPro" id="IPR035913">
    <property type="entry name" value="RPB5-like_sf"/>
</dbReference>
<dbReference type="HAMAP" id="MF_00025">
    <property type="entry name" value="RNApol_Rpo5_RPB5"/>
    <property type="match status" value="1"/>
</dbReference>
<dbReference type="Gene3D" id="3.40.1340.10">
    <property type="entry name" value="RNA polymerase, Rpb5, N-terminal domain"/>
    <property type="match status" value="1"/>
</dbReference>
<dbReference type="GO" id="GO:0006366">
    <property type="term" value="P:transcription by RNA polymerase II"/>
    <property type="evidence" value="ECO:0007669"/>
    <property type="project" value="TreeGrafter"/>
</dbReference>
<dbReference type="PANTHER" id="PTHR10535">
    <property type="entry name" value="DNA-DIRECTED RNA POLYMERASES I, II, AND III SUBUNIT RPABC1"/>
    <property type="match status" value="1"/>
</dbReference>
<dbReference type="Pfam" id="PF01191">
    <property type="entry name" value="RNA_pol_Rpb5_C"/>
    <property type="match status" value="1"/>
</dbReference>
<dbReference type="Gramene" id="GBG72691">
    <property type="protein sequence ID" value="GBG72691"/>
    <property type="gene ID" value="CBR_g12259"/>
</dbReference>
<dbReference type="PROSITE" id="PS01110">
    <property type="entry name" value="RNA_POL_H_23KD"/>
    <property type="match status" value="1"/>
</dbReference>
<comment type="caution">
    <text evidence="8">The sequence shown here is derived from an EMBL/GenBank/DDBJ whole genome shotgun (WGS) entry which is preliminary data.</text>
</comment>
<reference evidence="8 9" key="1">
    <citation type="journal article" date="2018" name="Cell">
        <title>The Chara Genome: Secondary Complexity and Implications for Plant Terrestrialization.</title>
        <authorList>
            <person name="Nishiyama T."/>
            <person name="Sakayama H."/>
            <person name="Vries J.D."/>
            <person name="Buschmann H."/>
            <person name="Saint-Marcoux D."/>
            <person name="Ullrich K.K."/>
            <person name="Haas F.B."/>
            <person name="Vanderstraeten L."/>
            <person name="Becker D."/>
            <person name="Lang D."/>
            <person name="Vosolsobe S."/>
            <person name="Rombauts S."/>
            <person name="Wilhelmsson P.K.I."/>
            <person name="Janitza P."/>
            <person name="Kern R."/>
            <person name="Heyl A."/>
            <person name="Rumpler F."/>
            <person name="Villalobos L.I.A.C."/>
            <person name="Clay J.M."/>
            <person name="Skokan R."/>
            <person name="Toyoda A."/>
            <person name="Suzuki Y."/>
            <person name="Kagoshima H."/>
            <person name="Schijlen E."/>
            <person name="Tajeshwar N."/>
            <person name="Catarino B."/>
            <person name="Hetherington A.J."/>
            <person name="Saltykova A."/>
            <person name="Bonnot C."/>
            <person name="Breuninger H."/>
            <person name="Symeonidi A."/>
            <person name="Radhakrishnan G.V."/>
            <person name="Van Nieuwerburgh F."/>
            <person name="Deforce D."/>
            <person name="Chang C."/>
            <person name="Karol K.G."/>
            <person name="Hedrich R."/>
            <person name="Ulvskov P."/>
            <person name="Glockner G."/>
            <person name="Delwiche C.F."/>
            <person name="Petrasek J."/>
            <person name="Van de Peer Y."/>
            <person name="Friml J."/>
            <person name="Beilby M."/>
            <person name="Dolan L."/>
            <person name="Kohara Y."/>
            <person name="Sugano S."/>
            <person name="Fujiyama A."/>
            <person name="Delaux P.-M."/>
            <person name="Quint M."/>
            <person name="TheiBen G."/>
            <person name="Hagemann M."/>
            <person name="Harholt J."/>
            <person name="Dunand C."/>
            <person name="Zachgo S."/>
            <person name="Langdale J."/>
            <person name="Maumus F."/>
            <person name="Straeten D.V.D."/>
            <person name="Gould S.B."/>
            <person name="Rensing S.A."/>
        </authorList>
    </citation>
    <scope>NUCLEOTIDE SEQUENCE [LARGE SCALE GENOMIC DNA]</scope>
    <source>
        <strain evidence="8 9">S276</strain>
    </source>
</reference>
<dbReference type="FunFam" id="3.90.940.20:FF:000001">
    <property type="entry name" value="DNA-directed RNA polymerases I, II, and III subunit RPABC1"/>
    <property type="match status" value="1"/>
</dbReference>
<evidence type="ECO:0000256" key="4">
    <source>
        <dbReference type="ARBA" id="ARBA00025765"/>
    </source>
</evidence>
<dbReference type="OrthoDB" id="248779at2759"/>
<evidence type="ECO:0000256" key="2">
    <source>
        <dbReference type="ARBA" id="ARBA00023163"/>
    </source>
</evidence>
<dbReference type="OMA" id="VRDRGYF"/>
<dbReference type="InterPro" id="IPR036710">
    <property type="entry name" value="RNA_pol_Rpb5_N_sf"/>
</dbReference>
<dbReference type="Gene3D" id="3.90.940.20">
    <property type="entry name" value="RPB5-like RNA polymerase subunit"/>
    <property type="match status" value="1"/>
</dbReference>
<evidence type="ECO:0000256" key="1">
    <source>
        <dbReference type="ARBA" id="ARBA00004123"/>
    </source>
</evidence>
<evidence type="ECO:0000313" key="8">
    <source>
        <dbReference type="EMBL" id="GBG72691.1"/>
    </source>
</evidence>
<dbReference type="PIRSF" id="PIRSF000747">
    <property type="entry name" value="RPB5"/>
    <property type="match status" value="1"/>
</dbReference>
<dbReference type="EMBL" id="BFEA01000170">
    <property type="protein sequence ID" value="GBG72691.1"/>
    <property type="molecule type" value="Genomic_DNA"/>
</dbReference>
<dbReference type="PANTHER" id="PTHR10535:SF0">
    <property type="entry name" value="DNA-DIRECTED RNA POLYMERASES I, II, AND III SUBUNIT RPABC1"/>
    <property type="match status" value="1"/>
</dbReference>
<dbReference type="InterPro" id="IPR014381">
    <property type="entry name" value="Arch_Rpo5/euc_Rpb5"/>
</dbReference>
<keyword evidence="3" id="KW-0539">Nucleus</keyword>
<dbReference type="SUPFAM" id="SSF55287">
    <property type="entry name" value="RPB5-like RNA polymerase subunit"/>
    <property type="match status" value="1"/>
</dbReference>
<feature type="domain" description="RNA polymerase subunit H/Rpb5 C-terminal" evidence="6">
    <location>
        <begin position="135"/>
        <end position="207"/>
    </location>
</feature>
<dbReference type="InterPro" id="IPR005571">
    <property type="entry name" value="RNA_pol_Rpb5_N"/>
</dbReference>
<evidence type="ECO:0000259" key="6">
    <source>
        <dbReference type="Pfam" id="PF01191"/>
    </source>
</evidence>
<dbReference type="GO" id="GO:0042797">
    <property type="term" value="P:tRNA transcription by RNA polymerase III"/>
    <property type="evidence" value="ECO:0007669"/>
    <property type="project" value="TreeGrafter"/>
</dbReference>
<feature type="domain" description="RNA polymerase Rpb5 N-terminal" evidence="7">
    <location>
        <begin position="8"/>
        <end position="92"/>
    </location>
</feature>
<dbReference type="GO" id="GO:0003677">
    <property type="term" value="F:DNA binding"/>
    <property type="evidence" value="ECO:0007669"/>
    <property type="project" value="InterPro"/>
</dbReference>
<dbReference type="STRING" id="69332.A0A388KRJ5"/>
<evidence type="ECO:0000259" key="7">
    <source>
        <dbReference type="Pfam" id="PF03871"/>
    </source>
</evidence>
<dbReference type="AlphaFoldDB" id="A0A388KRJ5"/>
<dbReference type="Proteomes" id="UP000265515">
    <property type="component" value="Unassembled WGS sequence"/>
</dbReference>
<organism evidence="8 9">
    <name type="scientific">Chara braunii</name>
    <name type="common">Braun's stonewort</name>
    <dbReference type="NCBI Taxonomy" id="69332"/>
    <lineage>
        <taxon>Eukaryota</taxon>
        <taxon>Viridiplantae</taxon>
        <taxon>Streptophyta</taxon>
        <taxon>Charophyceae</taxon>
        <taxon>Charales</taxon>
        <taxon>Characeae</taxon>
        <taxon>Chara</taxon>
    </lineage>
</organism>